<dbReference type="Proteomes" id="UP000886058">
    <property type="component" value="Unassembled WGS sequence"/>
</dbReference>
<accession>A0A7C5DHN7</accession>
<dbReference type="InterPro" id="IPR003695">
    <property type="entry name" value="Ppx_GppA_N"/>
</dbReference>
<dbReference type="PANTHER" id="PTHR30005:SF0">
    <property type="entry name" value="RETROGRADE REGULATION PROTEIN 2"/>
    <property type="match status" value="1"/>
</dbReference>
<evidence type="ECO:0000259" key="1">
    <source>
        <dbReference type="Pfam" id="PF02541"/>
    </source>
</evidence>
<dbReference type="InterPro" id="IPR043129">
    <property type="entry name" value="ATPase_NBD"/>
</dbReference>
<dbReference type="InterPro" id="IPR050273">
    <property type="entry name" value="GppA/Ppx_hydrolase"/>
</dbReference>
<dbReference type="Gene3D" id="3.30.420.150">
    <property type="entry name" value="Exopolyphosphatase. Domain 2"/>
    <property type="match status" value="1"/>
</dbReference>
<dbReference type="EMBL" id="DRSQ01000058">
    <property type="protein sequence ID" value="HHE31515.1"/>
    <property type="molecule type" value="Genomic_DNA"/>
</dbReference>
<organism evidence="2">
    <name type="scientific">Chlorobaculum parvum</name>
    <dbReference type="NCBI Taxonomy" id="274539"/>
    <lineage>
        <taxon>Bacteria</taxon>
        <taxon>Pseudomonadati</taxon>
        <taxon>Chlorobiota</taxon>
        <taxon>Chlorobiia</taxon>
        <taxon>Chlorobiales</taxon>
        <taxon>Chlorobiaceae</taxon>
        <taxon>Chlorobaculum</taxon>
    </lineage>
</organism>
<proteinExistence type="predicted"/>
<sequence>MPNATERIACIDVGTNTALLLIADLEPATGKIVTVEHRQTIVRLGQNVDKDRMIRPEALDRLTACMTEYRTLCDKLGVRRILAAGTSALRDAANRDDIIAAVKNGTGIEIHCISGEDEAALTFFGAVAGLLEVQEPFTVIDIGGGSTEIIMGTTRSVEEKISMNIGSVRMTERFCTTQPPSPQEFEAARQEIDKHLAAALPPFFAGRQQVFGVAGTLTTIAQVCLGDKQFDPAQVQDFRLEYDAVHELLERLRAMTLDEIVALGMPEGRADVFTMGVLILHQFMRMLGVGSLTVSIQGLRYGVAQQELQKLRNRS</sequence>
<name>A0A7C5DHN7_9CHLB</name>
<dbReference type="Gene3D" id="3.30.420.40">
    <property type="match status" value="1"/>
</dbReference>
<dbReference type="SUPFAM" id="SSF53067">
    <property type="entry name" value="Actin-like ATPase domain"/>
    <property type="match status" value="2"/>
</dbReference>
<dbReference type="AlphaFoldDB" id="A0A7C5DHN7"/>
<reference evidence="2" key="1">
    <citation type="journal article" date="2020" name="mSystems">
        <title>Genome- and Community-Level Interaction Insights into Carbon Utilization and Element Cycling Functions of Hydrothermarchaeota in Hydrothermal Sediment.</title>
        <authorList>
            <person name="Zhou Z."/>
            <person name="Liu Y."/>
            <person name="Xu W."/>
            <person name="Pan J."/>
            <person name="Luo Z.H."/>
            <person name="Li M."/>
        </authorList>
    </citation>
    <scope>NUCLEOTIDE SEQUENCE [LARGE SCALE GENOMIC DNA]</scope>
    <source>
        <strain evidence="2">HyVt-633</strain>
    </source>
</reference>
<evidence type="ECO:0000313" key="2">
    <source>
        <dbReference type="EMBL" id="HHE31515.1"/>
    </source>
</evidence>
<gene>
    <name evidence="2" type="ORF">ENL07_02465</name>
</gene>
<dbReference type="Pfam" id="PF02541">
    <property type="entry name" value="Ppx-GppA"/>
    <property type="match status" value="1"/>
</dbReference>
<dbReference type="GO" id="GO:0016462">
    <property type="term" value="F:pyrophosphatase activity"/>
    <property type="evidence" value="ECO:0007669"/>
    <property type="project" value="TreeGrafter"/>
</dbReference>
<dbReference type="PANTHER" id="PTHR30005">
    <property type="entry name" value="EXOPOLYPHOSPHATASE"/>
    <property type="match status" value="1"/>
</dbReference>
<protein>
    <submittedName>
        <fullName evidence="2">Ppx/GppA family phosphatase</fullName>
    </submittedName>
</protein>
<feature type="domain" description="Ppx/GppA phosphatase N-terminal" evidence="1">
    <location>
        <begin position="29"/>
        <end position="310"/>
    </location>
</feature>
<dbReference type="CDD" id="cd24054">
    <property type="entry name" value="ASKHA_NBD_AaPPX-GppA_MtPPX2-like"/>
    <property type="match status" value="1"/>
</dbReference>
<comment type="caution">
    <text evidence="2">The sequence shown here is derived from an EMBL/GenBank/DDBJ whole genome shotgun (WGS) entry which is preliminary data.</text>
</comment>